<dbReference type="AlphaFoldDB" id="A0A2T0RFC4"/>
<gene>
    <name evidence="9" type="ORF">CLV78_1176</name>
</gene>
<keyword evidence="10" id="KW-1185">Reference proteome</keyword>
<feature type="domain" description="Peptidase S54 rhomboid" evidence="8">
    <location>
        <begin position="75"/>
        <end position="211"/>
    </location>
</feature>
<keyword evidence="4" id="KW-0378">Hydrolase</keyword>
<dbReference type="InterPro" id="IPR035952">
    <property type="entry name" value="Rhomboid-like_sf"/>
</dbReference>
<evidence type="ECO:0000313" key="9">
    <source>
        <dbReference type="EMBL" id="PRY19842.1"/>
    </source>
</evidence>
<feature type="transmembrane region" description="Helical" evidence="7">
    <location>
        <begin position="138"/>
        <end position="159"/>
    </location>
</feature>
<dbReference type="InterPro" id="IPR050925">
    <property type="entry name" value="Rhomboid_protease_S54"/>
</dbReference>
<proteinExistence type="inferred from homology"/>
<dbReference type="PANTHER" id="PTHR43731">
    <property type="entry name" value="RHOMBOID PROTEASE"/>
    <property type="match status" value="1"/>
</dbReference>
<comment type="similarity">
    <text evidence="2">Belongs to the peptidase S54 family.</text>
</comment>
<dbReference type="PANTHER" id="PTHR43731:SF14">
    <property type="entry name" value="PRESENILIN-ASSOCIATED RHOMBOID-LIKE PROTEIN, MITOCHONDRIAL"/>
    <property type="match status" value="1"/>
</dbReference>
<evidence type="ECO:0000256" key="6">
    <source>
        <dbReference type="ARBA" id="ARBA00023136"/>
    </source>
</evidence>
<keyword evidence="5 7" id="KW-1133">Transmembrane helix</keyword>
<evidence type="ECO:0000256" key="4">
    <source>
        <dbReference type="ARBA" id="ARBA00022801"/>
    </source>
</evidence>
<feature type="transmembrane region" description="Helical" evidence="7">
    <location>
        <begin position="171"/>
        <end position="189"/>
    </location>
</feature>
<comment type="subcellular location">
    <subcellularLocation>
        <location evidence="1">Membrane</location>
        <topology evidence="1">Multi-pass membrane protein</topology>
    </subcellularLocation>
</comment>
<keyword evidence="3 7" id="KW-0812">Transmembrane</keyword>
<keyword evidence="9" id="KW-0645">Protease</keyword>
<dbReference type="EMBL" id="PVTD01000017">
    <property type="protein sequence ID" value="PRY19842.1"/>
    <property type="molecule type" value="Genomic_DNA"/>
</dbReference>
<feature type="transmembrane region" description="Helical" evidence="7">
    <location>
        <begin position="78"/>
        <end position="101"/>
    </location>
</feature>
<dbReference type="SUPFAM" id="SSF144091">
    <property type="entry name" value="Rhomboid-like"/>
    <property type="match status" value="1"/>
</dbReference>
<name>A0A2T0RFC4_9RHOB</name>
<evidence type="ECO:0000256" key="7">
    <source>
        <dbReference type="SAM" id="Phobius"/>
    </source>
</evidence>
<evidence type="ECO:0000256" key="3">
    <source>
        <dbReference type="ARBA" id="ARBA00022692"/>
    </source>
</evidence>
<dbReference type="GO" id="GO:0016020">
    <property type="term" value="C:membrane"/>
    <property type="evidence" value="ECO:0007669"/>
    <property type="project" value="UniProtKB-SubCell"/>
</dbReference>
<evidence type="ECO:0000256" key="2">
    <source>
        <dbReference type="ARBA" id="ARBA00009045"/>
    </source>
</evidence>
<dbReference type="GO" id="GO:0006508">
    <property type="term" value="P:proteolysis"/>
    <property type="evidence" value="ECO:0007669"/>
    <property type="project" value="UniProtKB-KW"/>
</dbReference>
<sequence length="219" mass="23799">MPMLRPTLSSSLSFPRTYPIVLLLILLCSVIEAILLLGDLGVFGGTRLRAIAYEYGAFWPGLLHNWHANYPSQPWLMFATYSFLHGGVVHLVFNMITLASLGMTVQDRAGPTGFFAIYALSVVLGGAFYAALGDASTPMVGASGGLFGLAGAIVAWIWLSRPNTRSSIRATRRILIVLILMNVILFIAFAGRVAWETHLGGFAAGWLTAVIQKRTSRIR</sequence>
<keyword evidence="6 7" id="KW-0472">Membrane</keyword>
<feature type="transmembrane region" description="Helical" evidence="7">
    <location>
        <begin position="113"/>
        <end position="132"/>
    </location>
</feature>
<evidence type="ECO:0000256" key="1">
    <source>
        <dbReference type="ARBA" id="ARBA00004141"/>
    </source>
</evidence>
<evidence type="ECO:0000259" key="8">
    <source>
        <dbReference type="Pfam" id="PF01694"/>
    </source>
</evidence>
<dbReference type="InterPro" id="IPR022764">
    <property type="entry name" value="Peptidase_S54_rhomboid_dom"/>
</dbReference>
<protein>
    <submittedName>
        <fullName evidence="9">Membrane associated rhomboid family serine protease</fullName>
    </submittedName>
</protein>
<reference evidence="9 10" key="1">
    <citation type="submission" date="2018-03" db="EMBL/GenBank/DDBJ databases">
        <title>Genomic Encyclopedia of Archaeal and Bacterial Type Strains, Phase II (KMG-II): from individual species to whole genera.</title>
        <authorList>
            <person name="Goeker M."/>
        </authorList>
    </citation>
    <scope>NUCLEOTIDE SEQUENCE [LARGE SCALE GENOMIC DNA]</scope>
    <source>
        <strain evidence="9 10">DSM 29328</strain>
    </source>
</reference>
<dbReference type="GO" id="GO:0004252">
    <property type="term" value="F:serine-type endopeptidase activity"/>
    <property type="evidence" value="ECO:0007669"/>
    <property type="project" value="InterPro"/>
</dbReference>
<dbReference type="Proteomes" id="UP000239480">
    <property type="component" value="Unassembled WGS sequence"/>
</dbReference>
<organism evidence="9 10">
    <name type="scientific">Aliiruegeria haliotis</name>
    <dbReference type="NCBI Taxonomy" id="1280846"/>
    <lineage>
        <taxon>Bacteria</taxon>
        <taxon>Pseudomonadati</taxon>
        <taxon>Pseudomonadota</taxon>
        <taxon>Alphaproteobacteria</taxon>
        <taxon>Rhodobacterales</taxon>
        <taxon>Roseobacteraceae</taxon>
        <taxon>Aliiruegeria</taxon>
    </lineage>
</organism>
<evidence type="ECO:0000313" key="10">
    <source>
        <dbReference type="Proteomes" id="UP000239480"/>
    </source>
</evidence>
<accession>A0A2T0RFC4</accession>
<dbReference type="Pfam" id="PF01694">
    <property type="entry name" value="Rhomboid"/>
    <property type="match status" value="1"/>
</dbReference>
<dbReference type="Gene3D" id="1.20.1540.10">
    <property type="entry name" value="Rhomboid-like"/>
    <property type="match status" value="1"/>
</dbReference>
<comment type="caution">
    <text evidence="9">The sequence shown here is derived from an EMBL/GenBank/DDBJ whole genome shotgun (WGS) entry which is preliminary data.</text>
</comment>
<feature type="transmembrane region" description="Helical" evidence="7">
    <location>
        <begin position="20"/>
        <end position="38"/>
    </location>
</feature>
<evidence type="ECO:0000256" key="5">
    <source>
        <dbReference type="ARBA" id="ARBA00022989"/>
    </source>
</evidence>